<dbReference type="PROSITE" id="PS50404">
    <property type="entry name" value="GST_NTER"/>
    <property type="match status" value="1"/>
</dbReference>
<evidence type="ECO:0000259" key="2">
    <source>
        <dbReference type="PROSITE" id="PS50405"/>
    </source>
</evidence>
<keyword evidence="4" id="KW-1185">Reference proteome</keyword>
<dbReference type="PANTHER" id="PTHR44051:SF8">
    <property type="entry name" value="GLUTATHIONE S-TRANSFERASE GSTA"/>
    <property type="match status" value="1"/>
</dbReference>
<dbReference type="RefSeq" id="WP_093739669.1">
    <property type="nucleotide sequence ID" value="NZ_FNBP01000002.1"/>
</dbReference>
<keyword evidence="3" id="KW-0808">Transferase</keyword>
<dbReference type="AlphaFoldDB" id="A0A1G7LEQ6"/>
<dbReference type="CDD" id="cd03057">
    <property type="entry name" value="GST_N_Beta"/>
    <property type="match status" value="1"/>
</dbReference>
<dbReference type="Proteomes" id="UP000199399">
    <property type="component" value="Unassembled WGS sequence"/>
</dbReference>
<dbReference type="InterPro" id="IPR040079">
    <property type="entry name" value="Glutathione_S-Trfase"/>
</dbReference>
<dbReference type="Gene3D" id="3.40.30.10">
    <property type="entry name" value="Glutaredoxin"/>
    <property type="match status" value="1"/>
</dbReference>
<evidence type="ECO:0000313" key="3">
    <source>
        <dbReference type="EMBL" id="SDF47881.1"/>
    </source>
</evidence>
<dbReference type="Pfam" id="PF13410">
    <property type="entry name" value="GST_C_2"/>
    <property type="match status" value="1"/>
</dbReference>
<dbReference type="SUPFAM" id="SSF52833">
    <property type="entry name" value="Thioredoxin-like"/>
    <property type="match status" value="1"/>
</dbReference>
<reference evidence="4" key="1">
    <citation type="submission" date="2016-10" db="EMBL/GenBank/DDBJ databases">
        <authorList>
            <person name="Varghese N."/>
            <person name="Submissions S."/>
        </authorList>
    </citation>
    <scope>NUCLEOTIDE SEQUENCE [LARGE SCALE GENOMIC DNA]</scope>
    <source>
        <strain evidence="4">DSM 16477</strain>
    </source>
</reference>
<proteinExistence type="predicted"/>
<dbReference type="Gene3D" id="1.20.1050.10">
    <property type="match status" value="1"/>
</dbReference>
<evidence type="ECO:0000313" key="4">
    <source>
        <dbReference type="Proteomes" id="UP000199399"/>
    </source>
</evidence>
<name>A0A1G7LEQ6_9RHOB</name>
<dbReference type="InterPro" id="IPR036249">
    <property type="entry name" value="Thioredoxin-like_sf"/>
</dbReference>
<dbReference type="EMBL" id="FNBP01000002">
    <property type="protein sequence ID" value="SDF47881.1"/>
    <property type="molecule type" value="Genomic_DNA"/>
</dbReference>
<feature type="domain" description="GST C-terminal" evidence="2">
    <location>
        <begin position="85"/>
        <end position="218"/>
    </location>
</feature>
<dbReference type="PANTHER" id="PTHR44051">
    <property type="entry name" value="GLUTATHIONE S-TRANSFERASE-RELATED"/>
    <property type="match status" value="1"/>
</dbReference>
<dbReference type="STRING" id="218672.SAMN04489759_102279"/>
<dbReference type="InterPro" id="IPR036282">
    <property type="entry name" value="Glutathione-S-Trfase_C_sf"/>
</dbReference>
<accession>A0A1G7LEQ6</accession>
<dbReference type="GO" id="GO:0016740">
    <property type="term" value="F:transferase activity"/>
    <property type="evidence" value="ECO:0007669"/>
    <property type="project" value="UniProtKB-KW"/>
</dbReference>
<gene>
    <name evidence="3" type="ORF">SAMN04489759_102279</name>
</gene>
<dbReference type="OrthoDB" id="7583243at2"/>
<dbReference type="SUPFAM" id="SSF47616">
    <property type="entry name" value="GST C-terminal domain-like"/>
    <property type="match status" value="1"/>
</dbReference>
<dbReference type="SFLD" id="SFLDS00019">
    <property type="entry name" value="Glutathione_Transferase_(cytos"/>
    <property type="match status" value="1"/>
</dbReference>
<dbReference type="PROSITE" id="PS50405">
    <property type="entry name" value="GST_CTER"/>
    <property type="match status" value="1"/>
</dbReference>
<evidence type="ECO:0000259" key="1">
    <source>
        <dbReference type="PROSITE" id="PS50404"/>
    </source>
</evidence>
<protein>
    <submittedName>
        <fullName evidence="3">Glutathione S-transferase</fullName>
    </submittedName>
</protein>
<dbReference type="SFLD" id="SFLDG00358">
    <property type="entry name" value="Main_(cytGST)"/>
    <property type="match status" value="1"/>
</dbReference>
<dbReference type="InterPro" id="IPR004045">
    <property type="entry name" value="Glutathione_S-Trfase_N"/>
</dbReference>
<sequence>MPYVLHYAPDNASLIVRLALEHRGLPYRAALVDRRVKAQQSVDFRALNPNGLIPVLETPEGALFETGAILLYLADRHGGLGPGQDDPGRGDFLKWLFFLSNTIHPGLRRLFYPQNYIAADHVAALRSGAHADLAQHYATLEAQAARGRGWLLGGPAPSVVDFYAAALLRWPALYPVDQPRDWFDLTAYPALTRLAAAVETLPATVALQSAEGLGDTPFTAPRYPQPPEGSAT</sequence>
<dbReference type="InterPro" id="IPR010987">
    <property type="entry name" value="Glutathione-S-Trfase_C-like"/>
</dbReference>
<organism evidence="3 4">
    <name type="scientific">Sulfitobacter delicatus</name>
    <dbReference type="NCBI Taxonomy" id="218672"/>
    <lineage>
        <taxon>Bacteria</taxon>
        <taxon>Pseudomonadati</taxon>
        <taxon>Pseudomonadota</taxon>
        <taxon>Alphaproteobacteria</taxon>
        <taxon>Rhodobacterales</taxon>
        <taxon>Roseobacteraceae</taxon>
        <taxon>Sulfitobacter</taxon>
    </lineage>
</organism>
<dbReference type="Pfam" id="PF13409">
    <property type="entry name" value="GST_N_2"/>
    <property type="match status" value="1"/>
</dbReference>
<feature type="domain" description="GST N-terminal" evidence="1">
    <location>
        <begin position="1"/>
        <end position="81"/>
    </location>
</feature>